<protein>
    <submittedName>
        <fullName evidence="1">CLUMA_CG007123, isoform A</fullName>
    </submittedName>
</protein>
<organism evidence="1 2">
    <name type="scientific">Clunio marinus</name>
    <dbReference type="NCBI Taxonomy" id="568069"/>
    <lineage>
        <taxon>Eukaryota</taxon>
        <taxon>Metazoa</taxon>
        <taxon>Ecdysozoa</taxon>
        <taxon>Arthropoda</taxon>
        <taxon>Hexapoda</taxon>
        <taxon>Insecta</taxon>
        <taxon>Pterygota</taxon>
        <taxon>Neoptera</taxon>
        <taxon>Endopterygota</taxon>
        <taxon>Diptera</taxon>
        <taxon>Nematocera</taxon>
        <taxon>Chironomoidea</taxon>
        <taxon>Chironomidae</taxon>
        <taxon>Clunio</taxon>
    </lineage>
</organism>
<proteinExistence type="predicted"/>
<evidence type="ECO:0000313" key="2">
    <source>
        <dbReference type="Proteomes" id="UP000183832"/>
    </source>
</evidence>
<dbReference type="EMBL" id="CVRI01000037">
    <property type="protein sequence ID" value="CRK93590.1"/>
    <property type="molecule type" value="Genomic_DNA"/>
</dbReference>
<accession>A0A1J1I3Z5</accession>
<dbReference type="Proteomes" id="UP000183832">
    <property type="component" value="Unassembled WGS sequence"/>
</dbReference>
<dbReference type="AlphaFoldDB" id="A0A1J1I3Z5"/>
<reference evidence="1 2" key="1">
    <citation type="submission" date="2015-04" db="EMBL/GenBank/DDBJ databases">
        <authorList>
            <person name="Syromyatnikov M.Y."/>
            <person name="Popov V.N."/>
        </authorList>
    </citation>
    <scope>NUCLEOTIDE SEQUENCE [LARGE SCALE GENOMIC DNA]</scope>
</reference>
<name>A0A1J1I3Z5_9DIPT</name>
<evidence type="ECO:0000313" key="1">
    <source>
        <dbReference type="EMBL" id="CRK93590.1"/>
    </source>
</evidence>
<keyword evidence="2" id="KW-1185">Reference proteome</keyword>
<gene>
    <name evidence="1" type="ORF">CLUMA_CG007123</name>
</gene>
<sequence>MSKWQQDLRDALISNNLTTAMTSYCMNKSLTFFSCQNNARKLRLINPFKAYKPLNDDDYVTSRNMAMLTHSCRIS</sequence>